<evidence type="ECO:0000259" key="7">
    <source>
        <dbReference type="Pfam" id="PF00441"/>
    </source>
</evidence>
<comment type="similarity">
    <text evidence="2 6">Belongs to the acyl-CoA dehydrogenase family.</text>
</comment>
<comment type="cofactor">
    <cofactor evidence="1 6">
        <name>FAD</name>
        <dbReference type="ChEBI" id="CHEBI:57692"/>
    </cofactor>
</comment>
<evidence type="ECO:0000256" key="6">
    <source>
        <dbReference type="RuleBase" id="RU362125"/>
    </source>
</evidence>
<dbReference type="InterPro" id="IPR036250">
    <property type="entry name" value="AcylCo_DH-like_C"/>
</dbReference>
<keyword evidence="4 6" id="KW-0274">FAD</keyword>
<dbReference type="InterPro" id="IPR052161">
    <property type="entry name" value="Mycobact_Acyl-CoA_DH"/>
</dbReference>
<evidence type="ECO:0000256" key="3">
    <source>
        <dbReference type="ARBA" id="ARBA00022630"/>
    </source>
</evidence>
<keyword evidence="3 6" id="KW-0285">Flavoprotein</keyword>
<dbReference type="InterPro" id="IPR037069">
    <property type="entry name" value="AcylCoA_DH/ox_N_sf"/>
</dbReference>
<reference evidence="9" key="1">
    <citation type="submission" date="2016-03" db="EMBL/GenBank/DDBJ databases">
        <authorList>
            <person name="Ploux O."/>
        </authorList>
    </citation>
    <scope>NUCLEOTIDE SEQUENCE</scope>
    <source>
        <strain evidence="9">UC10</strain>
    </source>
</reference>
<protein>
    <submittedName>
        <fullName evidence="9">Acyl-CoA dehydrogenase</fullName>
    </submittedName>
</protein>
<name>A0A1Y5PP50_9MYCO</name>
<dbReference type="Pfam" id="PF00441">
    <property type="entry name" value="Acyl-CoA_dh_1"/>
    <property type="match status" value="1"/>
</dbReference>
<keyword evidence="5 6" id="KW-0560">Oxidoreductase</keyword>
<dbReference type="InterPro" id="IPR009100">
    <property type="entry name" value="AcylCoA_DH/oxidase_NM_dom_sf"/>
</dbReference>
<evidence type="ECO:0000313" key="9">
    <source>
        <dbReference type="EMBL" id="SBS79099.1"/>
    </source>
</evidence>
<sequence length="385" mass="42300">MKFRLDDDERAARDALRDHIDEFSTADMASMRVEMTELESDRQAPTLFHPWLARQNVVGLGWPAPLGRPASQTDRFVVHEELDSAGLPTYGLEQAEAVGWMMANFGPEPLAAEHLPHILDASWSYAGGYSEPEAGSDMLALRTKAARNDEGDFIVNGQKMWTSGAHLADWIYTLVRTDPDSSRHRGLSLLMIDAHAPGVTIQPVRVMGGWRVNACFFDNVRVPASAVIGQEGHAWTMMTQALDMERSMSFGGREARLLLARYLDRIGREGIELDDADYRDVGEFIMELQAERLLGLQVVALGDRGESASGEASMSKLHGPAVAQRVAQWLVDALGPGAYVHDSGDPLAEDVEHFLRASTVLSIIGGTSEIQRNIVAARWLGLPRG</sequence>
<dbReference type="InterPro" id="IPR006091">
    <property type="entry name" value="Acyl-CoA_Oxase/DH_mid-dom"/>
</dbReference>
<dbReference type="Gene3D" id="2.40.110.10">
    <property type="entry name" value="Butyryl-CoA Dehydrogenase, subunit A, domain 2"/>
    <property type="match status" value="1"/>
</dbReference>
<organism evidence="9">
    <name type="scientific">uncultured Mycobacterium sp</name>
    <dbReference type="NCBI Taxonomy" id="171292"/>
    <lineage>
        <taxon>Bacteria</taxon>
        <taxon>Bacillati</taxon>
        <taxon>Actinomycetota</taxon>
        <taxon>Actinomycetes</taxon>
        <taxon>Mycobacteriales</taxon>
        <taxon>Mycobacteriaceae</taxon>
        <taxon>Mycobacterium</taxon>
        <taxon>environmental samples</taxon>
    </lineage>
</organism>
<evidence type="ECO:0000256" key="2">
    <source>
        <dbReference type="ARBA" id="ARBA00009347"/>
    </source>
</evidence>
<feature type="domain" description="Acyl-CoA dehydrogenase/oxidase C-terminal" evidence="7">
    <location>
        <begin position="235"/>
        <end position="378"/>
    </location>
</feature>
<dbReference type="GO" id="GO:0016627">
    <property type="term" value="F:oxidoreductase activity, acting on the CH-CH group of donors"/>
    <property type="evidence" value="ECO:0007669"/>
    <property type="project" value="InterPro"/>
</dbReference>
<evidence type="ECO:0000259" key="8">
    <source>
        <dbReference type="Pfam" id="PF02770"/>
    </source>
</evidence>
<dbReference type="Gene3D" id="1.20.140.10">
    <property type="entry name" value="Butyryl-CoA Dehydrogenase, subunit A, domain 3"/>
    <property type="match status" value="1"/>
</dbReference>
<dbReference type="SUPFAM" id="SSF47203">
    <property type="entry name" value="Acyl-CoA dehydrogenase C-terminal domain-like"/>
    <property type="match status" value="1"/>
</dbReference>
<feature type="domain" description="Acyl-CoA oxidase/dehydrogenase middle" evidence="8">
    <location>
        <begin position="128"/>
        <end position="215"/>
    </location>
</feature>
<accession>A0A1Y5PP50</accession>
<evidence type="ECO:0000256" key="1">
    <source>
        <dbReference type="ARBA" id="ARBA00001974"/>
    </source>
</evidence>
<proteinExistence type="inferred from homology"/>
<evidence type="ECO:0000256" key="5">
    <source>
        <dbReference type="ARBA" id="ARBA00023002"/>
    </source>
</evidence>
<gene>
    <name evidence="9" type="ORF">MHPYR_70020</name>
</gene>
<dbReference type="Gene3D" id="1.10.540.10">
    <property type="entry name" value="Acyl-CoA dehydrogenase/oxidase, N-terminal domain"/>
    <property type="match status" value="1"/>
</dbReference>
<dbReference type="InterPro" id="IPR046373">
    <property type="entry name" value="Acyl-CoA_Oxase/DH_mid-dom_sf"/>
</dbReference>
<dbReference type="PANTHER" id="PTHR43292:SF4">
    <property type="entry name" value="ACYL-COA DEHYDROGENASE FADE34"/>
    <property type="match status" value="1"/>
</dbReference>
<dbReference type="GO" id="GO:0005886">
    <property type="term" value="C:plasma membrane"/>
    <property type="evidence" value="ECO:0007669"/>
    <property type="project" value="TreeGrafter"/>
</dbReference>
<dbReference type="InterPro" id="IPR009075">
    <property type="entry name" value="AcylCo_DH/oxidase_C"/>
</dbReference>
<dbReference type="EMBL" id="FLQS01000067">
    <property type="protein sequence ID" value="SBS79099.1"/>
    <property type="molecule type" value="Genomic_DNA"/>
</dbReference>
<dbReference type="GO" id="GO:0050660">
    <property type="term" value="F:flavin adenine dinucleotide binding"/>
    <property type="evidence" value="ECO:0007669"/>
    <property type="project" value="InterPro"/>
</dbReference>
<dbReference type="PANTHER" id="PTHR43292">
    <property type="entry name" value="ACYL-COA DEHYDROGENASE"/>
    <property type="match status" value="1"/>
</dbReference>
<dbReference type="Pfam" id="PF02770">
    <property type="entry name" value="Acyl-CoA_dh_M"/>
    <property type="match status" value="1"/>
</dbReference>
<evidence type="ECO:0000256" key="4">
    <source>
        <dbReference type="ARBA" id="ARBA00022827"/>
    </source>
</evidence>
<dbReference type="SUPFAM" id="SSF56645">
    <property type="entry name" value="Acyl-CoA dehydrogenase NM domain-like"/>
    <property type="match status" value="1"/>
</dbReference>
<dbReference type="AlphaFoldDB" id="A0A1Y5PP50"/>